<organism evidence="9">
    <name type="scientific">termite gut metagenome</name>
    <dbReference type="NCBI Taxonomy" id="433724"/>
    <lineage>
        <taxon>unclassified sequences</taxon>
        <taxon>metagenomes</taxon>
        <taxon>organismal metagenomes</taxon>
    </lineage>
</organism>
<feature type="transmembrane region" description="Helical" evidence="8">
    <location>
        <begin position="517"/>
        <end position="534"/>
    </location>
</feature>
<evidence type="ECO:0000313" key="9">
    <source>
        <dbReference type="EMBL" id="KAA6336192.1"/>
    </source>
</evidence>
<dbReference type="PANTHER" id="PTHR11629:SF63">
    <property type="entry name" value="V-TYPE PROTON ATPASE SUBUNIT A"/>
    <property type="match status" value="1"/>
</dbReference>
<keyword evidence="5 8" id="KW-1133">Transmembrane helix</keyword>
<evidence type="ECO:0000256" key="7">
    <source>
        <dbReference type="ARBA" id="ARBA00023136"/>
    </source>
</evidence>
<feature type="transmembrane region" description="Helical" evidence="8">
    <location>
        <begin position="362"/>
        <end position="389"/>
    </location>
</feature>
<dbReference type="GO" id="GO:0046961">
    <property type="term" value="F:proton-transporting ATPase activity, rotational mechanism"/>
    <property type="evidence" value="ECO:0007669"/>
    <property type="project" value="InterPro"/>
</dbReference>
<evidence type="ECO:0000256" key="6">
    <source>
        <dbReference type="ARBA" id="ARBA00023065"/>
    </source>
</evidence>
<feature type="transmembrane region" description="Helical" evidence="8">
    <location>
        <begin position="319"/>
        <end position="350"/>
    </location>
</feature>
<dbReference type="EMBL" id="SNRY01000818">
    <property type="protein sequence ID" value="KAA6336192.1"/>
    <property type="molecule type" value="Genomic_DNA"/>
</dbReference>
<evidence type="ECO:0000256" key="8">
    <source>
        <dbReference type="SAM" id="Phobius"/>
    </source>
</evidence>
<keyword evidence="6" id="KW-0406">Ion transport</keyword>
<dbReference type="AlphaFoldDB" id="A0A5J4RRR5"/>
<sequence>MISKMKKLTFLVYHKEYETFLNDIRDFGVVHIAERQRGAPDDAKLQDSIRLSSRLTTTLKLLQGLKAETKIGKEDGTAARGLHVLDEVDALLNEKSKLTQQLQTCTKDRKALESWGNFEPESIQKLYDEGLNVGFYICSESGYKEEWVKEYNATIINRLSSKVYFITITKLSEAIELEVERIKLPAYSLLQVVGLYKGTEKAMIAADQRLYELAAKDIPSLQVALKELHNDIEFSKVLLNTEHTTGDKLMLLQGWIPVSKEPAITAYFNKQNAYYQITPPTPEDNVPIQFNNKGFFSWFEPICKLYMLPKYSELDLTPFFAPFFMLFFGLCLGDLGYGLFILLAVTIYRITAKNIGATMKPILSLVQVLMVSTFFCGFLTGTCFGFSLYDIDIPFLQSMKKAIALDNNQLFRLSLILGGIQIIFGMILKAVNQTIQVGFKYAIGTIGWILLLISTIVFVLVPAIGLGSTIHLVLLGIAGLMIFLYNSPDKNIFVNIGLGLWDTYNMVTGLLGDVLSYVRLFALGLSGGILASVFNSLAKGMSPDNIIAGPIVMVLIFLIGHSINMFMNVLGAMVHPMRLTFVEFFKNSGYEGGGKEYKPFAKQ</sequence>
<evidence type="ECO:0000256" key="3">
    <source>
        <dbReference type="ARBA" id="ARBA00022448"/>
    </source>
</evidence>
<evidence type="ECO:0000256" key="5">
    <source>
        <dbReference type="ARBA" id="ARBA00022989"/>
    </source>
</evidence>
<evidence type="ECO:0000256" key="1">
    <source>
        <dbReference type="ARBA" id="ARBA00004141"/>
    </source>
</evidence>
<feature type="transmembrane region" description="Helical" evidence="8">
    <location>
        <begin position="492"/>
        <end position="511"/>
    </location>
</feature>
<comment type="subcellular location">
    <subcellularLocation>
        <location evidence="1">Membrane</location>
        <topology evidence="1">Multi-pass membrane protein</topology>
    </subcellularLocation>
</comment>
<evidence type="ECO:0000256" key="4">
    <source>
        <dbReference type="ARBA" id="ARBA00022692"/>
    </source>
</evidence>
<dbReference type="Pfam" id="PF01496">
    <property type="entry name" value="V_ATPase_I"/>
    <property type="match status" value="1"/>
</dbReference>
<dbReference type="InterPro" id="IPR002490">
    <property type="entry name" value="V-ATPase_116kDa_su"/>
</dbReference>
<dbReference type="GO" id="GO:0033179">
    <property type="term" value="C:proton-transporting V-type ATPase, V0 domain"/>
    <property type="evidence" value="ECO:0007669"/>
    <property type="project" value="InterPro"/>
</dbReference>
<comment type="similarity">
    <text evidence="2">Belongs to the V-ATPase 116 kDa subunit family.</text>
</comment>
<feature type="transmembrane region" description="Helical" evidence="8">
    <location>
        <begin position="409"/>
        <end position="428"/>
    </location>
</feature>
<keyword evidence="7 8" id="KW-0472">Membrane</keyword>
<feature type="transmembrane region" description="Helical" evidence="8">
    <location>
        <begin position="546"/>
        <end position="567"/>
    </location>
</feature>
<protein>
    <submittedName>
        <fullName evidence="9">V/A-type H+/Na+-transporting ATPase subunit I</fullName>
    </submittedName>
</protein>
<dbReference type="GO" id="GO:0016471">
    <property type="term" value="C:vacuolar proton-transporting V-type ATPase complex"/>
    <property type="evidence" value="ECO:0007669"/>
    <property type="project" value="TreeGrafter"/>
</dbReference>
<dbReference type="PANTHER" id="PTHR11629">
    <property type="entry name" value="VACUOLAR PROTON ATPASES"/>
    <property type="match status" value="1"/>
</dbReference>
<comment type="caution">
    <text evidence="9">The sequence shown here is derived from an EMBL/GenBank/DDBJ whole genome shotgun (WGS) entry which is preliminary data.</text>
</comment>
<accession>A0A5J4RRR5</accession>
<proteinExistence type="inferred from homology"/>
<name>A0A5J4RRR5_9ZZZZ</name>
<keyword evidence="3" id="KW-0813">Transport</keyword>
<gene>
    <name evidence="9" type="ORF">EZS27_015637</name>
</gene>
<feature type="transmembrane region" description="Helical" evidence="8">
    <location>
        <begin position="440"/>
        <end position="460"/>
    </location>
</feature>
<evidence type="ECO:0000256" key="2">
    <source>
        <dbReference type="ARBA" id="ARBA00009904"/>
    </source>
</evidence>
<feature type="transmembrane region" description="Helical" evidence="8">
    <location>
        <begin position="466"/>
        <end position="485"/>
    </location>
</feature>
<keyword evidence="4 8" id="KW-0812">Transmembrane</keyword>
<dbReference type="GO" id="GO:0007035">
    <property type="term" value="P:vacuolar acidification"/>
    <property type="evidence" value="ECO:0007669"/>
    <property type="project" value="TreeGrafter"/>
</dbReference>
<dbReference type="GO" id="GO:0051117">
    <property type="term" value="F:ATPase binding"/>
    <property type="evidence" value="ECO:0007669"/>
    <property type="project" value="TreeGrafter"/>
</dbReference>
<reference evidence="9" key="1">
    <citation type="submission" date="2019-03" db="EMBL/GenBank/DDBJ databases">
        <title>Single cell metagenomics reveals metabolic interactions within the superorganism composed of flagellate Streblomastix strix and complex community of Bacteroidetes bacteria on its surface.</title>
        <authorList>
            <person name="Treitli S.C."/>
            <person name="Kolisko M."/>
            <person name="Husnik F."/>
            <person name="Keeling P."/>
            <person name="Hampl V."/>
        </authorList>
    </citation>
    <scope>NUCLEOTIDE SEQUENCE</scope>
    <source>
        <strain evidence="9">STM</strain>
    </source>
</reference>